<dbReference type="Pfam" id="PF05159">
    <property type="entry name" value="Capsule_synth"/>
    <property type="match status" value="1"/>
</dbReference>
<sequence length="363" mass="40836">MTKHISKTGSIALFSSGMLSHRREIEYLSGCRIQFYRAKQPLHSDTIAIGGWGYKDSANIARRRAEKEGLPYWAFEDAFVRSVQPGIAEPSASMLLDKTGIFYDARSESRLFDLIATGHVSATEAESAEAVAAHLTDRSISKYNNVAPDTLPDALKRLRDGSAIVIVDQTQGDASIPGALALPEHFQDMIQTALQETEGLPLIVKTHPDVMAGLKHGYIGTHWRDERLVWLQDPVSPWRLFEKARAVFTVSSQLGMEALMAGVPVRCWGLPFYAGWGQTQDKTGKNDISRGDRSLPEIIHAAYLGYAHYFDHWKRTPVDVHEAIEQVAYLRGQQMATPRRSFSFLPRKAEQWVYRHLQRPHRP</sequence>
<keyword evidence="2" id="KW-1185">Reference proteome</keyword>
<accession>A0A1U7JIE0</accession>
<dbReference type="GO" id="GO:0000271">
    <property type="term" value="P:polysaccharide biosynthetic process"/>
    <property type="evidence" value="ECO:0007669"/>
    <property type="project" value="InterPro"/>
</dbReference>
<proteinExistence type="predicted"/>
<dbReference type="OrthoDB" id="543755at2"/>
<dbReference type="STRING" id="197461.A3843_09020"/>
<evidence type="ECO:0000313" key="2">
    <source>
        <dbReference type="Proteomes" id="UP000185783"/>
    </source>
</evidence>
<reference evidence="1 2" key="1">
    <citation type="submission" date="2016-03" db="EMBL/GenBank/DDBJ databases">
        <title>Genome sequence of Nesiotobacter sp. nov., a moderately halophilic alphaproteobacterium isolated from the Yellow Sea, China.</title>
        <authorList>
            <person name="Zhang G."/>
            <person name="Zhang R."/>
        </authorList>
    </citation>
    <scope>NUCLEOTIDE SEQUENCE [LARGE SCALE GENOMIC DNA]</scope>
    <source>
        <strain evidence="1 2">WB1-6</strain>
    </source>
</reference>
<evidence type="ECO:0000313" key="1">
    <source>
        <dbReference type="EMBL" id="OKL44516.1"/>
    </source>
</evidence>
<evidence type="ECO:0008006" key="3">
    <source>
        <dbReference type="Google" id="ProtNLM"/>
    </source>
</evidence>
<dbReference type="Proteomes" id="UP000185783">
    <property type="component" value="Unassembled WGS sequence"/>
</dbReference>
<organism evidence="1 2">
    <name type="scientific">Pseudovibrio exalbescens</name>
    <dbReference type="NCBI Taxonomy" id="197461"/>
    <lineage>
        <taxon>Bacteria</taxon>
        <taxon>Pseudomonadati</taxon>
        <taxon>Pseudomonadota</taxon>
        <taxon>Alphaproteobacteria</taxon>
        <taxon>Hyphomicrobiales</taxon>
        <taxon>Stappiaceae</taxon>
        <taxon>Pseudovibrio</taxon>
    </lineage>
</organism>
<dbReference type="RefSeq" id="WP_028480476.1">
    <property type="nucleotide sequence ID" value="NZ_LVVZ01000014.1"/>
</dbReference>
<dbReference type="GO" id="GO:0015774">
    <property type="term" value="P:polysaccharide transport"/>
    <property type="evidence" value="ECO:0007669"/>
    <property type="project" value="InterPro"/>
</dbReference>
<gene>
    <name evidence="1" type="ORF">A3843_09020</name>
</gene>
<name>A0A1U7JIE0_9HYPH</name>
<protein>
    <recommendedName>
        <fullName evidence="3">Capsule polysaccharide biosynthesis protein</fullName>
    </recommendedName>
</protein>
<dbReference type="AlphaFoldDB" id="A0A1U7JIE0"/>
<dbReference type="EMBL" id="LVVZ01000014">
    <property type="protein sequence ID" value="OKL44516.1"/>
    <property type="molecule type" value="Genomic_DNA"/>
</dbReference>
<dbReference type="InterPro" id="IPR007833">
    <property type="entry name" value="Capsule_polysaccharide_synth"/>
</dbReference>
<comment type="caution">
    <text evidence="1">The sequence shown here is derived from an EMBL/GenBank/DDBJ whole genome shotgun (WGS) entry which is preliminary data.</text>
</comment>
<dbReference type="CDD" id="cd16440">
    <property type="entry name" value="beta_Kdo_transferase_KpsC_1"/>
    <property type="match status" value="1"/>
</dbReference>